<dbReference type="InterPro" id="IPR006204">
    <property type="entry name" value="GHMP_kinase_N_dom"/>
</dbReference>
<dbReference type="PANTHER" id="PTHR43527">
    <property type="entry name" value="4-DIPHOSPHOCYTIDYL-2-C-METHYL-D-ERYTHRITOL KINASE, CHLOROPLASTIC"/>
    <property type="match status" value="1"/>
</dbReference>
<dbReference type="InterPro" id="IPR014721">
    <property type="entry name" value="Ribsml_uS5_D2-typ_fold_subgr"/>
</dbReference>
<keyword evidence="7 10" id="KW-0067">ATP-binding</keyword>
<dbReference type="EMBL" id="CP136864">
    <property type="protein sequence ID" value="WOJ95015.1"/>
    <property type="molecule type" value="Genomic_DNA"/>
</dbReference>
<feature type="binding site" evidence="10">
    <location>
        <begin position="102"/>
        <end position="112"/>
    </location>
    <ligand>
        <name>ATP</name>
        <dbReference type="ChEBI" id="CHEBI:30616"/>
    </ligand>
</feature>
<reference evidence="13 14" key="1">
    <citation type="submission" date="2023-10" db="EMBL/GenBank/DDBJ databases">
        <title>Two novel species belonging to the OM43/NOR5 clade.</title>
        <authorList>
            <person name="Park M."/>
        </authorList>
    </citation>
    <scope>NUCLEOTIDE SEQUENCE [LARGE SCALE GENOMIC DNA]</scope>
    <source>
        <strain evidence="13 14">IMCC43200</strain>
    </source>
</reference>
<dbReference type="NCBIfam" id="NF011202">
    <property type="entry name" value="PRK14608.1"/>
    <property type="match status" value="1"/>
</dbReference>
<evidence type="ECO:0000259" key="11">
    <source>
        <dbReference type="Pfam" id="PF00288"/>
    </source>
</evidence>
<dbReference type="RefSeq" id="WP_407349648.1">
    <property type="nucleotide sequence ID" value="NZ_CP136864.1"/>
</dbReference>
<dbReference type="PIRSF" id="PIRSF010376">
    <property type="entry name" value="IspE"/>
    <property type="match status" value="1"/>
</dbReference>
<dbReference type="Proteomes" id="UP001626537">
    <property type="component" value="Chromosome"/>
</dbReference>
<evidence type="ECO:0000256" key="5">
    <source>
        <dbReference type="ARBA" id="ARBA00022741"/>
    </source>
</evidence>
<evidence type="ECO:0000259" key="12">
    <source>
        <dbReference type="Pfam" id="PF08544"/>
    </source>
</evidence>
<keyword evidence="14" id="KW-1185">Reference proteome</keyword>
<feature type="domain" description="GHMP kinase C-terminal" evidence="12">
    <location>
        <begin position="212"/>
        <end position="268"/>
    </location>
</feature>
<evidence type="ECO:0000256" key="1">
    <source>
        <dbReference type="ARBA" id="ARBA00009684"/>
    </source>
</evidence>
<evidence type="ECO:0000256" key="10">
    <source>
        <dbReference type="HAMAP-Rule" id="MF_00061"/>
    </source>
</evidence>
<comment type="function">
    <text evidence="10">Catalyzes the phosphorylation of the position 2 hydroxy group of 4-diphosphocytidyl-2C-methyl-D-erythritol.</text>
</comment>
<dbReference type="Pfam" id="PF08544">
    <property type="entry name" value="GHMP_kinases_C"/>
    <property type="match status" value="1"/>
</dbReference>
<evidence type="ECO:0000256" key="2">
    <source>
        <dbReference type="ARBA" id="ARBA00012052"/>
    </source>
</evidence>
<evidence type="ECO:0000256" key="9">
    <source>
        <dbReference type="ARBA" id="ARBA00032554"/>
    </source>
</evidence>
<organism evidence="13 14">
    <name type="scientific">Congregibacter variabilis</name>
    <dbReference type="NCBI Taxonomy" id="3081200"/>
    <lineage>
        <taxon>Bacteria</taxon>
        <taxon>Pseudomonadati</taxon>
        <taxon>Pseudomonadota</taxon>
        <taxon>Gammaproteobacteria</taxon>
        <taxon>Cellvibrionales</taxon>
        <taxon>Halieaceae</taxon>
        <taxon>Congregibacter</taxon>
    </lineage>
</organism>
<dbReference type="SUPFAM" id="SSF55060">
    <property type="entry name" value="GHMP Kinase, C-terminal domain"/>
    <property type="match status" value="1"/>
</dbReference>
<feature type="active site" evidence="10">
    <location>
        <position position="11"/>
    </location>
</feature>
<dbReference type="HAMAP" id="MF_00061">
    <property type="entry name" value="IspE"/>
    <property type="match status" value="1"/>
</dbReference>
<protein>
    <recommendedName>
        <fullName evidence="3 10">4-diphosphocytidyl-2-C-methyl-D-erythritol kinase</fullName>
        <shortName evidence="10">CMK</shortName>
        <ecNumber evidence="2 10">2.7.1.148</ecNumber>
    </recommendedName>
    <alternativeName>
        <fullName evidence="9 10">4-(cytidine-5'-diphospho)-2-C-methyl-D-erythritol kinase</fullName>
    </alternativeName>
</protein>
<evidence type="ECO:0000256" key="3">
    <source>
        <dbReference type="ARBA" id="ARBA00017473"/>
    </source>
</evidence>
<name>A0ABZ0I758_9GAMM</name>
<sequence>MSSIALSAPAKLNLFLHITGQRDDGYHKLQTVFQLLNYGDELEFCLRNDDKIILSCEGPTALGDVDAEDNLVVRAARLLRQTAGGPQAHKLGADIKLLKRLPTGGGLGGGSSDAATTLLGLRQLWNLDVSIDDLAELGLQLGADVPVFVRGHSAWAEGIGEKLSPIELPPRWFLVIHPGCHVSTKEIFSHPQLTRDTPAITMAAFFTGPTRNDFENLVRRLADPVDKALNFLGIFGESRMTGSGASVFTIFDNEAQARVAQRQVPSEWHSFVAQGVNRSPVWEQLDMLHSG</sequence>
<dbReference type="Gene3D" id="3.30.70.890">
    <property type="entry name" value="GHMP kinase, C-terminal domain"/>
    <property type="match status" value="1"/>
</dbReference>
<dbReference type="PANTHER" id="PTHR43527:SF2">
    <property type="entry name" value="4-DIPHOSPHOCYTIDYL-2-C-METHYL-D-ERYTHRITOL KINASE, CHLOROPLASTIC"/>
    <property type="match status" value="1"/>
</dbReference>
<evidence type="ECO:0000256" key="8">
    <source>
        <dbReference type="ARBA" id="ARBA00023229"/>
    </source>
</evidence>
<dbReference type="InterPro" id="IPR004424">
    <property type="entry name" value="IspE"/>
</dbReference>
<dbReference type="NCBIfam" id="TIGR00154">
    <property type="entry name" value="ispE"/>
    <property type="match status" value="1"/>
</dbReference>
<dbReference type="InterPro" id="IPR013750">
    <property type="entry name" value="GHMP_kinase_C_dom"/>
</dbReference>
<evidence type="ECO:0000256" key="4">
    <source>
        <dbReference type="ARBA" id="ARBA00022679"/>
    </source>
</evidence>
<feature type="active site" evidence="10">
    <location>
        <position position="144"/>
    </location>
</feature>
<keyword evidence="4 10" id="KW-0808">Transferase</keyword>
<gene>
    <name evidence="10 13" type="primary">ispE</name>
    <name evidence="13" type="ORF">R0135_07545</name>
</gene>
<dbReference type="GO" id="GO:0050515">
    <property type="term" value="F:4-(cytidine 5'-diphospho)-2-C-methyl-D-erythritol kinase activity"/>
    <property type="evidence" value="ECO:0007669"/>
    <property type="project" value="UniProtKB-EC"/>
</dbReference>
<dbReference type="InterPro" id="IPR020568">
    <property type="entry name" value="Ribosomal_Su5_D2-typ_SF"/>
</dbReference>
<evidence type="ECO:0000313" key="13">
    <source>
        <dbReference type="EMBL" id="WOJ95015.1"/>
    </source>
</evidence>
<dbReference type="InterPro" id="IPR036554">
    <property type="entry name" value="GHMP_kinase_C_sf"/>
</dbReference>
<evidence type="ECO:0000256" key="7">
    <source>
        <dbReference type="ARBA" id="ARBA00022840"/>
    </source>
</evidence>
<comment type="catalytic activity">
    <reaction evidence="10">
        <text>4-CDP-2-C-methyl-D-erythritol + ATP = 4-CDP-2-C-methyl-D-erythritol 2-phosphate + ADP + H(+)</text>
        <dbReference type="Rhea" id="RHEA:18437"/>
        <dbReference type="ChEBI" id="CHEBI:15378"/>
        <dbReference type="ChEBI" id="CHEBI:30616"/>
        <dbReference type="ChEBI" id="CHEBI:57823"/>
        <dbReference type="ChEBI" id="CHEBI:57919"/>
        <dbReference type="ChEBI" id="CHEBI:456216"/>
        <dbReference type="EC" id="2.7.1.148"/>
    </reaction>
</comment>
<evidence type="ECO:0000256" key="6">
    <source>
        <dbReference type="ARBA" id="ARBA00022777"/>
    </source>
</evidence>
<accession>A0ABZ0I758</accession>
<feature type="domain" description="GHMP kinase N-terminal" evidence="11">
    <location>
        <begin position="70"/>
        <end position="151"/>
    </location>
</feature>
<evidence type="ECO:0000313" key="14">
    <source>
        <dbReference type="Proteomes" id="UP001626537"/>
    </source>
</evidence>
<comment type="pathway">
    <text evidence="10">Isoprenoid biosynthesis; isopentenyl diphosphate biosynthesis via DXP pathway; isopentenyl diphosphate from 1-deoxy-D-xylulose 5-phosphate: step 3/6.</text>
</comment>
<dbReference type="Pfam" id="PF00288">
    <property type="entry name" value="GHMP_kinases_N"/>
    <property type="match status" value="1"/>
</dbReference>
<keyword evidence="6 10" id="KW-0418">Kinase</keyword>
<keyword evidence="5 10" id="KW-0547">Nucleotide-binding</keyword>
<dbReference type="SUPFAM" id="SSF54211">
    <property type="entry name" value="Ribosomal protein S5 domain 2-like"/>
    <property type="match status" value="1"/>
</dbReference>
<keyword evidence="8 10" id="KW-0414">Isoprene biosynthesis</keyword>
<dbReference type="EC" id="2.7.1.148" evidence="2 10"/>
<comment type="similarity">
    <text evidence="1 10">Belongs to the GHMP kinase family. IspE subfamily.</text>
</comment>
<dbReference type="Gene3D" id="3.30.230.10">
    <property type="match status" value="1"/>
</dbReference>
<proteinExistence type="inferred from homology"/>